<reference evidence="2 3" key="1">
    <citation type="journal article" date="2020" name="Genome Biol. Evol.">
        <title>Comparative genomics of strictly vertically transmitted, feminizing microsporidia endosymbionts of amphipod crustaceans.</title>
        <authorList>
            <person name="Cormier A."/>
            <person name="Chebbi M.A."/>
            <person name="Giraud I."/>
            <person name="Wattier R."/>
            <person name="Teixeira M."/>
            <person name="Gilbert C."/>
            <person name="Rigaud T."/>
            <person name="Cordaux R."/>
        </authorList>
    </citation>
    <scope>NUCLEOTIDE SEQUENCE [LARGE SCALE GENOMIC DNA]</scope>
    <source>
        <strain evidence="2 3">Ou3-Ou53</strain>
    </source>
</reference>
<gene>
    <name evidence="2" type="primary">pol_198</name>
    <name evidence="2" type="ORF">NGRA_2738</name>
</gene>
<dbReference type="SUPFAM" id="SSF53098">
    <property type="entry name" value="Ribonuclease H-like"/>
    <property type="match status" value="1"/>
</dbReference>
<dbReference type="GO" id="GO:0015074">
    <property type="term" value="P:DNA integration"/>
    <property type="evidence" value="ECO:0007669"/>
    <property type="project" value="InterPro"/>
</dbReference>
<sequence length="132" mass="15934">MEAKNIITFFEIWCKEVGKPEVIITDNGEQFTSREIDRYYKDKNIRKLCVPVYYPALNGIVERVNQHISEILRICKYDVLEDITRKIEQRINNNYNTTLQFSPREIILKQFFMIRLMKDVIKKKERRKTVSQ</sequence>
<dbReference type="EMBL" id="SBJO01000368">
    <property type="protein sequence ID" value="KAF9761303.1"/>
    <property type="molecule type" value="Genomic_DNA"/>
</dbReference>
<name>A0A9P6GX51_9MICR</name>
<evidence type="ECO:0000313" key="2">
    <source>
        <dbReference type="EMBL" id="KAF9761303.1"/>
    </source>
</evidence>
<accession>A0A9P6GX51</accession>
<dbReference type="Gene3D" id="3.30.420.10">
    <property type="entry name" value="Ribonuclease H-like superfamily/Ribonuclease H"/>
    <property type="match status" value="1"/>
</dbReference>
<dbReference type="Proteomes" id="UP000740883">
    <property type="component" value="Unassembled WGS sequence"/>
</dbReference>
<dbReference type="InterPro" id="IPR050951">
    <property type="entry name" value="Retrovirus_Pol_polyprotein"/>
</dbReference>
<proteinExistence type="predicted"/>
<dbReference type="PANTHER" id="PTHR37984:SF5">
    <property type="entry name" value="PROTEIN NYNRIN-LIKE"/>
    <property type="match status" value="1"/>
</dbReference>
<dbReference type="PROSITE" id="PS50994">
    <property type="entry name" value="INTEGRASE"/>
    <property type="match status" value="1"/>
</dbReference>
<dbReference type="InterPro" id="IPR012337">
    <property type="entry name" value="RNaseH-like_sf"/>
</dbReference>
<feature type="domain" description="Integrase catalytic" evidence="1">
    <location>
        <begin position="1"/>
        <end position="116"/>
    </location>
</feature>
<protein>
    <submittedName>
        <fullName evidence="2">Pro-Pol polyprotein</fullName>
    </submittedName>
</protein>
<dbReference type="OrthoDB" id="2195903at2759"/>
<evidence type="ECO:0000259" key="1">
    <source>
        <dbReference type="PROSITE" id="PS50994"/>
    </source>
</evidence>
<dbReference type="GO" id="GO:0003676">
    <property type="term" value="F:nucleic acid binding"/>
    <property type="evidence" value="ECO:0007669"/>
    <property type="project" value="InterPro"/>
</dbReference>
<evidence type="ECO:0000313" key="3">
    <source>
        <dbReference type="Proteomes" id="UP000740883"/>
    </source>
</evidence>
<dbReference type="InterPro" id="IPR001584">
    <property type="entry name" value="Integrase_cat-core"/>
</dbReference>
<dbReference type="PANTHER" id="PTHR37984">
    <property type="entry name" value="PROTEIN CBG26694"/>
    <property type="match status" value="1"/>
</dbReference>
<comment type="caution">
    <text evidence="2">The sequence shown here is derived from an EMBL/GenBank/DDBJ whole genome shotgun (WGS) entry which is preliminary data.</text>
</comment>
<keyword evidence="3" id="KW-1185">Reference proteome</keyword>
<dbReference type="GO" id="GO:0005634">
    <property type="term" value="C:nucleus"/>
    <property type="evidence" value="ECO:0007669"/>
    <property type="project" value="UniProtKB-ARBA"/>
</dbReference>
<organism evidence="2 3">
    <name type="scientific">Nosema granulosis</name>
    <dbReference type="NCBI Taxonomy" id="83296"/>
    <lineage>
        <taxon>Eukaryota</taxon>
        <taxon>Fungi</taxon>
        <taxon>Fungi incertae sedis</taxon>
        <taxon>Microsporidia</taxon>
        <taxon>Nosematidae</taxon>
        <taxon>Nosema</taxon>
    </lineage>
</organism>
<dbReference type="InterPro" id="IPR036397">
    <property type="entry name" value="RNaseH_sf"/>
</dbReference>
<dbReference type="AlphaFoldDB" id="A0A9P6GX51"/>